<proteinExistence type="predicted"/>
<keyword evidence="4" id="KW-0472">Membrane</keyword>
<dbReference type="KEGG" id="tpx:Turpa_0842"/>
<reference evidence="6 7" key="1">
    <citation type="submission" date="2012-06" db="EMBL/GenBank/DDBJ databases">
        <title>The complete chromosome of genome of Turneriella parva DSM 21527.</title>
        <authorList>
            <consortium name="US DOE Joint Genome Institute (JGI-PGF)"/>
            <person name="Lucas S."/>
            <person name="Han J."/>
            <person name="Lapidus A."/>
            <person name="Bruce D."/>
            <person name="Goodwin L."/>
            <person name="Pitluck S."/>
            <person name="Peters L."/>
            <person name="Kyrpides N."/>
            <person name="Mavromatis K."/>
            <person name="Ivanova N."/>
            <person name="Mikhailova N."/>
            <person name="Chertkov O."/>
            <person name="Detter J.C."/>
            <person name="Tapia R."/>
            <person name="Han C."/>
            <person name="Land M."/>
            <person name="Hauser L."/>
            <person name="Markowitz V."/>
            <person name="Cheng J.-F."/>
            <person name="Hugenholtz P."/>
            <person name="Woyke T."/>
            <person name="Wu D."/>
            <person name="Gronow S."/>
            <person name="Wellnitz S."/>
            <person name="Brambilla E."/>
            <person name="Klenk H.-P."/>
            <person name="Eisen J.A."/>
        </authorList>
    </citation>
    <scope>NUCLEOTIDE SEQUENCE [LARGE SCALE GENOMIC DNA]</scope>
    <source>
        <strain evidence="7">ATCC BAA-1111 / DSM 21527 / NCTC 11395 / H</strain>
    </source>
</reference>
<sequence>MLNEIQNHLAQVDFWYWFALGAVLLLKAIFRAKVPWWLVLGLLGFYGGLTYLTFNGEALASGVAMLLLGAAYLFGWPFLWLLFFVRHDPHYDNLRAKTQEQIERARVALRNSFEVFPLEGSFFRVRILREGIAALNLIDEDGKKIFNTHPITFESRKGKAYGEILIRGYWDCNKCNNRLISGVMTQCNRCGAAIEKGVPYYTPKDDKPFIAFTRAQAFELARHPEWVCEKCSRLNRHLLKSCQGCGAQKPRNPRYAEGVAHMDAALAARWNSLWKLEDFLQSIPFDTMARSKNSFYLWAKILIVAFIALVVWWSAKILGWHLPQIAGLPEAPASDLLAYDNLTTGNIVASLVILGLFWLYFEWLFLTAPITRLAKAIHLPRIVCSLLLFAVYWFSHVLTPPFGLVWYPVLWWFYNAQVWRYVKEKAGSTQSLSDKWVDFFLAWWFYPLLRLSGHAKKPV</sequence>
<evidence type="ECO:0000256" key="1">
    <source>
        <dbReference type="ARBA" id="ARBA00022723"/>
    </source>
</evidence>
<dbReference type="PROSITE" id="PS01358">
    <property type="entry name" value="ZF_RANBP2_1"/>
    <property type="match status" value="1"/>
</dbReference>
<feature type="domain" description="RanBP2-type" evidence="5">
    <location>
        <begin position="226"/>
        <end position="245"/>
    </location>
</feature>
<evidence type="ECO:0000256" key="3">
    <source>
        <dbReference type="ARBA" id="ARBA00022833"/>
    </source>
</evidence>
<dbReference type="HOGENOM" id="CLU_595723_0_0_12"/>
<feature type="transmembrane region" description="Helical" evidence="4">
    <location>
        <begin position="14"/>
        <end position="30"/>
    </location>
</feature>
<keyword evidence="2" id="KW-0863">Zinc-finger</keyword>
<feature type="transmembrane region" description="Helical" evidence="4">
    <location>
        <begin position="295"/>
        <end position="315"/>
    </location>
</feature>
<dbReference type="STRING" id="869212.Turpa_0842"/>
<accession>I4B2I6</accession>
<evidence type="ECO:0000256" key="2">
    <source>
        <dbReference type="ARBA" id="ARBA00022771"/>
    </source>
</evidence>
<keyword evidence="1" id="KW-0479">Metal-binding</keyword>
<dbReference type="GO" id="GO:0008270">
    <property type="term" value="F:zinc ion binding"/>
    <property type="evidence" value="ECO:0007669"/>
    <property type="project" value="UniProtKB-KW"/>
</dbReference>
<dbReference type="Proteomes" id="UP000006048">
    <property type="component" value="Chromosome"/>
</dbReference>
<dbReference type="InterPro" id="IPR001876">
    <property type="entry name" value="Znf_RanBP2"/>
</dbReference>
<feature type="transmembrane region" description="Helical" evidence="4">
    <location>
        <begin position="347"/>
        <end position="366"/>
    </location>
</feature>
<keyword evidence="4" id="KW-0812">Transmembrane</keyword>
<dbReference type="OrthoDB" id="9798343at2"/>
<gene>
    <name evidence="6" type="ordered locus">Turpa_0842</name>
</gene>
<dbReference type="EMBL" id="CP002959">
    <property type="protein sequence ID" value="AFM11493.1"/>
    <property type="molecule type" value="Genomic_DNA"/>
</dbReference>
<keyword evidence="4" id="KW-1133">Transmembrane helix</keyword>
<evidence type="ECO:0000256" key="4">
    <source>
        <dbReference type="SAM" id="Phobius"/>
    </source>
</evidence>
<organism evidence="6 7">
    <name type="scientific">Turneriella parva (strain ATCC BAA-1111 / DSM 21527 / NCTC 11395 / H)</name>
    <name type="common">Leptospira parva</name>
    <dbReference type="NCBI Taxonomy" id="869212"/>
    <lineage>
        <taxon>Bacteria</taxon>
        <taxon>Pseudomonadati</taxon>
        <taxon>Spirochaetota</taxon>
        <taxon>Spirochaetia</taxon>
        <taxon>Leptospirales</taxon>
        <taxon>Leptospiraceae</taxon>
        <taxon>Turneriella</taxon>
    </lineage>
</organism>
<dbReference type="RefSeq" id="WP_014802011.1">
    <property type="nucleotide sequence ID" value="NC_018020.1"/>
</dbReference>
<feature type="transmembrane region" description="Helical" evidence="4">
    <location>
        <begin position="378"/>
        <end position="398"/>
    </location>
</feature>
<protein>
    <recommendedName>
        <fullName evidence="5">RanBP2-type domain-containing protein</fullName>
    </recommendedName>
</protein>
<dbReference type="AlphaFoldDB" id="I4B2I6"/>
<evidence type="ECO:0000313" key="7">
    <source>
        <dbReference type="Proteomes" id="UP000006048"/>
    </source>
</evidence>
<feature type="transmembrane region" description="Helical" evidence="4">
    <location>
        <begin position="60"/>
        <end position="85"/>
    </location>
</feature>
<evidence type="ECO:0000313" key="6">
    <source>
        <dbReference type="EMBL" id="AFM11493.1"/>
    </source>
</evidence>
<keyword evidence="7" id="KW-1185">Reference proteome</keyword>
<keyword evidence="3" id="KW-0862">Zinc</keyword>
<name>I4B2I6_TURPD</name>
<feature type="transmembrane region" description="Helical" evidence="4">
    <location>
        <begin position="37"/>
        <end position="54"/>
    </location>
</feature>
<evidence type="ECO:0000259" key="5">
    <source>
        <dbReference type="PROSITE" id="PS01358"/>
    </source>
</evidence>